<feature type="domain" description="Flavin reductase like" evidence="2">
    <location>
        <begin position="7"/>
        <end position="129"/>
    </location>
</feature>
<organism evidence="3 4">
    <name type="scientific">Phanerochaete carnosa (strain HHB-10118-sp)</name>
    <name type="common">White-rot fungus</name>
    <name type="synonym">Peniophora carnosa</name>
    <dbReference type="NCBI Taxonomy" id="650164"/>
    <lineage>
        <taxon>Eukaryota</taxon>
        <taxon>Fungi</taxon>
        <taxon>Dikarya</taxon>
        <taxon>Basidiomycota</taxon>
        <taxon>Agaricomycotina</taxon>
        <taxon>Agaricomycetes</taxon>
        <taxon>Polyporales</taxon>
        <taxon>Phanerochaetaceae</taxon>
        <taxon>Phanerochaete</taxon>
    </lineage>
</organism>
<dbReference type="AlphaFoldDB" id="K5VU37"/>
<gene>
    <name evidence="3" type="ORF">PHACADRAFT_264620</name>
</gene>
<evidence type="ECO:0000313" key="3">
    <source>
        <dbReference type="EMBL" id="EKM50094.1"/>
    </source>
</evidence>
<sequence length="142" mass="14775">MAAALAACPAGGRMAVSLLAAAQAHLAVRFSRPDLHAHPFAGVPYTLTEEGLPVLDGALGALSCILVARPWPLHDLGSLHHGVHPGDVPWEGDGVASELFVARVTRVESLPGDAAKTPLLYHRRAYATTADIPVPASSKPKP</sequence>
<dbReference type="InParanoid" id="K5VU37"/>
<name>K5VU37_PHACS</name>
<dbReference type="PANTHER" id="PTHR30466:SF1">
    <property type="entry name" value="FMN REDUCTASE (NADH) RUTF"/>
    <property type="match status" value="1"/>
</dbReference>
<proteinExistence type="predicted"/>
<dbReference type="GO" id="GO:0010181">
    <property type="term" value="F:FMN binding"/>
    <property type="evidence" value="ECO:0007669"/>
    <property type="project" value="InterPro"/>
</dbReference>
<evidence type="ECO:0000313" key="4">
    <source>
        <dbReference type="Proteomes" id="UP000008370"/>
    </source>
</evidence>
<accession>K5VU37</accession>
<dbReference type="PANTHER" id="PTHR30466">
    <property type="entry name" value="FLAVIN REDUCTASE"/>
    <property type="match status" value="1"/>
</dbReference>
<dbReference type="Proteomes" id="UP000008370">
    <property type="component" value="Unassembled WGS sequence"/>
</dbReference>
<evidence type="ECO:0000259" key="2">
    <source>
        <dbReference type="Pfam" id="PF01613"/>
    </source>
</evidence>
<dbReference type="OrthoDB" id="2015405at2759"/>
<dbReference type="InterPro" id="IPR050268">
    <property type="entry name" value="NADH-dep_flavin_reductase"/>
</dbReference>
<dbReference type="SUPFAM" id="SSF50475">
    <property type="entry name" value="FMN-binding split barrel"/>
    <property type="match status" value="1"/>
</dbReference>
<dbReference type="RefSeq" id="XP_007401287.1">
    <property type="nucleotide sequence ID" value="XM_007401225.1"/>
</dbReference>
<dbReference type="STRING" id="650164.K5VU37"/>
<dbReference type="Gene3D" id="2.30.110.10">
    <property type="entry name" value="Electron Transport, Fmn-binding Protein, Chain A"/>
    <property type="match status" value="1"/>
</dbReference>
<keyword evidence="4" id="KW-1185">Reference proteome</keyword>
<dbReference type="HOGENOM" id="CLU_1816475_0_0_1"/>
<protein>
    <recommendedName>
        <fullName evidence="2">Flavin reductase like domain-containing protein</fullName>
    </recommendedName>
</protein>
<dbReference type="Pfam" id="PF01613">
    <property type="entry name" value="Flavin_Reduct"/>
    <property type="match status" value="1"/>
</dbReference>
<keyword evidence="1" id="KW-0560">Oxidoreductase</keyword>
<reference evidence="3 4" key="1">
    <citation type="journal article" date="2012" name="BMC Genomics">
        <title>Comparative genomics of the white-rot fungi, Phanerochaete carnosa and P. chrysosporium, to elucidate the genetic basis of the distinct wood types they colonize.</title>
        <authorList>
            <person name="Suzuki H."/>
            <person name="MacDonald J."/>
            <person name="Syed K."/>
            <person name="Salamov A."/>
            <person name="Hori C."/>
            <person name="Aerts A."/>
            <person name="Henrissat B."/>
            <person name="Wiebenga A."/>
            <person name="vanKuyk P.A."/>
            <person name="Barry K."/>
            <person name="Lindquist E."/>
            <person name="LaButti K."/>
            <person name="Lapidus A."/>
            <person name="Lucas S."/>
            <person name="Coutinho P."/>
            <person name="Gong Y."/>
            <person name="Samejima M."/>
            <person name="Mahadevan R."/>
            <person name="Abou-Zaid M."/>
            <person name="de Vries R.P."/>
            <person name="Igarashi K."/>
            <person name="Yadav J.S."/>
            <person name="Grigoriev I.V."/>
            <person name="Master E.R."/>
        </authorList>
    </citation>
    <scope>NUCLEOTIDE SEQUENCE [LARGE SCALE GENOMIC DNA]</scope>
    <source>
        <strain evidence="3 4">HHB-10118-sp</strain>
    </source>
</reference>
<dbReference type="InterPro" id="IPR012349">
    <property type="entry name" value="Split_barrel_FMN-bd"/>
</dbReference>
<dbReference type="EMBL" id="JH930479">
    <property type="protein sequence ID" value="EKM50094.1"/>
    <property type="molecule type" value="Genomic_DNA"/>
</dbReference>
<evidence type="ECO:0000256" key="1">
    <source>
        <dbReference type="ARBA" id="ARBA00023002"/>
    </source>
</evidence>
<dbReference type="InterPro" id="IPR002563">
    <property type="entry name" value="Flavin_Rdtase-like_dom"/>
</dbReference>
<dbReference type="GeneID" id="18918867"/>
<dbReference type="GO" id="GO:0042602">
    <property type="term" value="F:riboflavin reductase (NADPH) activity"/>
    <property type="evidence" value="ECO:0007669"/>
    <property type="project" value="TreeGrafter"/>
</dbReference>
<dbReference type="KEGG" id="pco:PHACADRAFT_264620"/>